<protein>
    <submittedName>
        <fullName evidence="2">Uncharacterized protein</fullName>
    </submittedName>
</protein>
<gene>
    <name evidence="2" type="ORF">CBM2594_B30232</name>
</gene>
<reference evidence="2 3" key="1">
    <citation type="submission" date="2018-01" db="EMBL/GenBank/DDBJ databases">
        <authorList>
            <person name="Clerissi C."/>
        </authorList>
    </citation>
    <scope>NUCLEOTIDE SEQUENCE [LARGE SCALE GENOMIC DNA]</scope>
    <source>
        <strain evidence="2">Cupriavidus taiwanensis STM 6021</strain>
    </source>
</reference>
<evidence type="ECO:0000313" key="2">
    <source>
        <dbReference type="EMBL" id="SPC22382.1"/>
    </source>
</evidence>
<organism evidence="2 3">
    <name type="scientific">Cupriavidus taiwanensis</name>
    <dbReference type="NCBI Taxonomy" id="164546"/>
    <lineage>
        <taxon>Bacteria</taxon>
        <taxon>Pseudomonadati</taxon>
        <taxon>Pseudomonadota</taxon>
        <taxon>Betaproteobacteria</taxon>
        <taxon>Burkholderiales</taxon>
        <taxon>Burkholderiaceae</taxon>
        <taxon>Cupriavidus</taxon>
    </lineage>
</organism>
<evidence type="ECO:0000256" key="1">
    <source>
        <dbReference type="SAM" id="MobiDB-lite"/>
    </source>
</evidence>
<proteinExistence type="predicted"/>
<dbReference type="Proteomes" id="UP000257139">
    <property type="component" value="Chromosome CBM2594_b"/>
</dbReference>
<name>A0A7Z7JEI4_9BURK</name>
<sequence length="22" mass="2300">MHMDMSGQGASLCRIGPRLAAP</sequence>
<dbReference type="AlphaFoldDB" id="A0A7Z7JEI4"/>
<evidence type="ECO:0000313" key="3">
    <source>
        <dbReference type="Proteomes" id="UP000257139"/>
    </source>
</evidence>
<dbReference type="EMBL" id="LT978514">
    <property type="protein sequence ID" value="SPC22382.1"/>
    <property type="molecule type" value="Genomic_DNA"/>
</dbReference>
<feature type="region of interest" description="Disordered" evidence="1">
    <location>
        <begin position="1"/>
        <end position="22"/>
    </location>
</feature>
<accession>A0A7Z7JEI4</accession>